<evidence type="ECO:0000259" key="1">
    <source>
        <dbReference type="Pfam" id="PF06985"/>
    </source>
</evidence>
<sequence length="224" mass="26222">MARKRFSTYFWVDAICVNQRNVRERNQQVALMEQIYPKAASVIVWLNPQSTAVDEALILLAGMYKKGIAPEDYEQVKEALQELCYLEYWSRAWIVQEYTLAEHIELWGTDCSISGDVLAYAAYDYIWWLKQFKENREPITEPTHRIQIPWSSPAGKVISCRKQWRFSRSERQRIPVQQRRFTRAEGLPFDYVFSLIGEHGRQLQCADVRDRVTGLLSISIPAVL</sequence>
<organism evidence="2 3">
    <name type="scientific">Didymella pomorum</name>
    <dbReference type="NCBI Taxonomy" id="749634"/>
    <lineage>
        <taxon>Eukaryota</taxon>
        <taxon>Fungi</taxon>
        <taxon>Dikarya</taxon>
        <taxon>Ascomycota</taxon>
        <taxon>Pezizomycotina</taxon>
        <taxon>Dothideomycetes</taxon>
        <taxon>Pleosporomycetidae</taxon>
        <taxon>Pleosporales</taxon>
        <taxon>Pleosporineae</taxon>
        <taxon>Didymellaceae</taxon>
        <taxon>Didymella</taxon>
    </lineage>
</organism>
<dbReference type="AlphaFoldDB" id="A0A9W8Z6Q2"/>
<dbReference type="InterPro" id="IPR052895">
    <property type="entry name" value="HetReg/Transcr_Mod"/>
</dbReference>
<dbReference type="PANTHER" id="PTHR24148:SF73">
    <property type="entry name" value="HET DOMAIN PROTEIN (AFU_ORTHOLOGUE AFUA_8G01020)"/>
    <property type="match status" value="1"/>
</dbReference>
<protein>
    <recommendedName>
        <fullName evidence="1">Heterokaryon incompatibility domain-containing protein</fullName>
    </recommendedName>
</protein>
<accession>A0A9W8Z6Q2</accession>
<dbReference type="Proteomes" id="UP001140510">
    <property type="component" value="Unassembled WGS sequence"/>
</dbReference>
<proteinExistence type="predicted"/>
<evidence type="ECO:0000313" key="3">
    <source>
        <dbReference type="Proteomes" id="UP001140510"/>
    </source>
</evidence>
<dbReference type="OrthoDB" id="2157530at2759"/>
<dbReference type="InterPro" id="IPR010730">
    <property type="entry name" value="HET"/>
</dbReference>
<gene>
    <name evidence="2" type="ORF">N0V91_008496</name>
</gene>
<comment type="caution">
    <text evidence="2">The sequence shown here is derived from an EMBL/GenBank/DDBJ whole genome shotgun (WGS) entry which is preliminary data.</text>
</comment>
<dbReference type="Pfam" id="PF06985">
    <property type="entry name" value="HET"/>
    <property type="match status" value="1"/>
</dbReference>
<keyword evidence="3" id="KW-1185">Reference proteome</keyword>
<reference evidence="2" key="1">
    <citation type="submission" date="2022-10" db="EMBL/GenBank/DDBJ databases">
        <title>Tapping the CABI collections for fungal endophytes: first genome assemblies for Collariella, Neodidymelliopsis, Ascochyta clinopodiicola, Didymella pomorum, Didymosphaeria variabile, Neocosmospora piperis and Neocucurbitaria cava.</title>
        <authorList>
            <person name="Hill R."/>
        </authorList>
    </citation>
    <scope>NUCLEOTIDE SEQUENCE</scope>
    <source>
        <strain evidence="2">IMI 355091</strain>
    </source>
</reference>
<dbReference type="PANTHER" id="PTHR24148">
    <property type="entry name" value="ANKYRIN REPEAT DOMAIN-CONTAINING PROTEIN 39 HOMOLOG-RELATED"/>
    <property type="match status" value="1"/>
</dbReference>
<name>A0A9W8Z6Q2_9PLEO</name>
<feature type="domain" description="Heterokaryon incompatibility" evidence="1">
    <location>
        <begin position="3"/>
        <end position="97"/>
    </location>
</feature>
<dbReference type="EMBL" id="JAPEVA010000085">
    <property type="protein sequence ID" value="KAJ4400658.1"/>
    <property type="molecule type" value="Genomic_DNA"/>
</dbReference>
<evidence type="ECO:0000313" key="2">
    <source>
        <dbReference type="EMBL" id="KAJ4400658.1"/>
    </source>
</evidence>